<evidence type="ECO:0000256" key="3">
    <source>
        <dbReference type="ARBA" id="ARBA00022833"/>
    </source>
</evidence>
<reference evidence="6 7" key="1">
    <citation type="journal article" date="2017" name="Nat. Commun.">
        <title>Genome assembly with in vitro proximity ligation data and whole-genome triplication in lettuce.</title>
        <authorList>
            <person name="Reyes-Chin-Wo S."/>
            <person name="Wang Z."/>
            <person name="Yang X."/>
            <person name="Kozik A."/>
            <person name="Arikit S."/>
            <person name="Song C."/>
            <person name="Xia L."/>
            <person name="Froenicke L."/>
            <person name="Lavelle D.O."/>
            <person name="Truco M.J."/>
            <person name="Xia R."/>
            <person name="Zhu S."/>
            <person name="Xu C."/>
            <person name="Xu H."/>
            <person name="Xu X."/>
            <person name="Cox K."/>
            <person name="Korf I."/>
            <person name="Meyers B.C."/>
            <person name="Michelmore R.W."/>
        </authorList>
    </citation>
    <scope>NUCLEOTIDE SEQUENCE [LARGE SCALE GENOMIC DNA]</scope>
    <source>
        <strain evidence="7">cv. Salinas</strain>
        <tissue evidence="6">Seedlings</tissue>
    </source>
</reference>
<evidence type="ECO:0000313" key="6">
    <source>
        <dbReference type="EMBL" id="KAJ0212118.1"/>
    </source>
</evidence>
<name>A0A9R1VVK1_LACSA</name>
<keyword evidence="2 4" id="KW-0863">Zinc-finger</keyword>
<evidence type="ECO:0000256" key="1">
    <source>
        <dbReference type="ARBA" id="ARBA00022723"/>
    </source>
</evidence>
<dbReference type="GO" id="GO:0008270">
    <property type="term" value="F:zinc ion binding"/>
    <property type="evidence" value="ECO:0007669"/>
    <property type="project" value="UniProtKB-KW"/>
</dbReference>
<proteinExistence type="predicted"/>
<dbReference type="EMBL" id="NBSK02000004">
    <property type="protein sequence ID" value="KAJ0212118.1"/>
    <property type="molecule type" value="Genomic_DNA"/>
</dbReference>
<protein>
    <recommendedName>
        <fullName evidence="5">SWIM-type domain-containing protein</fullName>
    </recommendedName>
</protein>
<evidence type="ECO:0000313" key="7">
    <source>
        <dbReference type="Proteomes" id="UP000235145"/>
    </source>
</evidence>
<organism evidence="6 7">
    <name type="scientific">Lactuca sativa</name>
    <name type="common">Garden lettuce</name>
    <dbReference type="NCBI Taxonomy" id="4236"/>
    <lineage>
        <taxon>Eukaryota</taxon>
        <taxon>Viridiplantae</taxon>
        <taxon>Streptophyta</taxon>
        <taxon>Embryophyta</taxon>
        <taxon>Tracheophyta</taxon>
        <taxon>Spermatophyta</taxon>
        <taxon>Magnoliopsida</taxon>
        <taxon>eudicotyledons</taxon>
        <taxon>Gunneridae</taxon>
        <taxon>Pentapetalae</taxon>
        <taxon>asterids</taxon>
        <taxon>campanulids</taxon>
        <taxon>Asterales</taxon>
        <taxon>Asteraceae</taxon>
        <taxon>Cichorioideae</taxon>
        <taxon>Cichorieae</taxon>
        <taxon>Lactucinae</taxon>
        <taxon>Lactuca</taxon>
    </lineage>
</organism>
<dbReference type="InterPro" id="IPR006564">
    <property type="entry name" value="Znf_PMZ"/>
</dbReference>
<dbReference type="PANTHER" id="PTHR31973:SF187">
    <property type="entry name" value="MUTATOR TRANSPOSASE MUDRA PROTEIN"/>
    <property type="match status" value="1"/>
</dbReference>
<sequence length="289" mass="33002">MLPVIFIGSVCIRGEYLNSMFVAVDMDGNNNTMQIAFCIGVANNVNSCTWFLMRLKDAIGEGREVAFITNMDDTISSFVGQVFPEAYHGYSSKSVLIYCRLRIGQSTNLDYLFFHACKEYTTQDFEKSFSKLSHATREVTQRNVPMITLIDAIVQYIQQTFAERSVVGEMVLHRRMQKSLRWKATKIPPEIVSPLPSDIFQVFDLKRRCVVDLNRHTCSCGKWRSLGIACGHAIDAARYTKNTELTDMVQIYYLADVFRTTYQTRNVNVVPPASEWEILEPLMVVLIPM</sequence>
<dbReference type="Proteomes" id="UP000235145">
    <property type="component" value="Unassembled WGS sequence"/>
</dbReference>
<dbReference type="Pfam" id="PF04434">
    <property type="entry name" value="SWIM"/>
    <property type="match status" value="1"/>
</dbReference>
<gene>
    <name evidence="6" type="ORF">LSAT_V11C400160800</name>
</gene>
<dbReference type="PANTHER" id="PTHR31973">
    <property type="entry name" value="POLYPROTEIN, PUTATIVE-RELATED"/>
    <property type="match status" value="1"/>
</dbReference>
<keyword evidence="1" id="KW-0479">Metal-binding</keyword>
<accession>A0A9R1VVK1</accession>
<evidence type="ECO:0000256" key="2">
    <source>
        <dbReference type="ARBA" id="ARBA00022771"/>
    </source>
</evidence>
<dbReference type="SMART" id="SM00575">
    <property type="entry name" value="ZnF_PMZ"/>
    <property type="match status" value="1"/>
</dbReference>
<keyword evidence="7" id="KW-1185">Reference proteome</keyword>
<dbReference type="InterPro" id="IPR007527">
    <property type="entry name" value="Znf_SWIM"/>
</dbReference>
<keyword evidence="3" id="KW-0862">Zinc</keyword>
<dbReference type="PROSITE" id="PS50966">
    <property type="entry name" value="ZF_SWIM"/>
    <property type="match status" value="1"/>
</dbReference>
<comment type="caution">
    <text evidence="6">The sequence shown here is derived from an EMBL/GenBank/DDBJ whole genome shotgun (WGS) entry which is preliminary data.</text>
</comment>
<feature type="domain" description="SWIM-type" evidence="5">
    <location>
        <begin position="207"/>
        <end position="241"/>
    </location>
</feature>
<dbReference type="AlphaFoldDB" id="A0A9R1VVK1"/>
<evidence type="ECO:0000259" key="5">
    <source>
        <dbReference type="PROSITE" id="PS50966"/>
    </source>
</evidence>
<evidence type="ECO:0000256" key="4">
    <source>
        <dbReference type="PROSITE-ProRule" id="PRU00325"/>
    </source>
</evidence>